<dbReference type="GO" id="GO:0005829">
    <property type="term" value="C:cytosol"/>
    <property type="evidence" value="ECO:0007669"/>
    <property type="project" value="TreeGrafter"/>
</dbReference>
<comment type="function">
    <text evidence="4">May play a role in the regulation of cytokinesis.</text>
</comment>
<protein>
    <recommendedName>
        <fullName evidence="5">Ataxin-10 homolog</fullName>
    </recommendedName>
    <alternativeName>
        <fullName evidence="6">Copper transport protein 86</fullName>
    </alternativeName>
</protein>
<keyword evidence="3" id="KW-0131">Cell cycle</keyword>
<evidence type="ECO:0000256" key="3">
    <source>
        <dbReference type="ARBA" id="ARBA00023306"/>
    </source>
</evidence>
<dbReference type="EMBL" id="CP014587">
    <property type="protein sequence ID" value="ANZ77800.1"/>
    <property type="molecule type" value="Genomic_DNA"/>
</dbReference>
<feature type="domain" description="Ataxin-10" evidence="7">
    <location>
        <begin position="426"/>
        <end position="522"/>
    </location>
</feature>
<dbReference type="PANTHER" id="PTHR13255">
    <property type="entry name" value="ATAXIN-10"/>
    <property type="match status" value="1"/>
</dbReference>
<keyword evidence="9" id="KW-1185">Reference proteome</keyword>
<gene>
    <name evidence="8" type="primary">CTR86</name>
    <name evidence="8" type="ORF">ATY40_BA7504993</name>
</gene>
<evidence type="ECO:0000256" key="6">
    <source>
        <dbReference type="ARBA" id="ARBA00044805"/>
    </source>
</evidence>
<organism evidence="8 9">
    <name type="scientific">Komagataella pastoris</name>
    <name type="common">Yeast</name>
    <name type="synonym">Pichia pastoris</name>
    <dbReference type="NCBI Taxonomy" id="4922"/>
    <lineage>
        <taxon>Eukaryota</taxon>
        <taxon>Fungi</taxon>
        <taxon>Dikarya</taxon>
        <taxon>Ascomycota</taxon>
        <taxon>Saccharomycotina</taxon>
        <taxon>Pichiomycetes</taxon>
        <taxon>Pichiales</taxon>
        <taxon>Pichiaceae</taxon>
        <taxon>Komagataella</taxon>
    </lineage>
</organism>
<name>A0A1B2JID2_PICPA</name>
<evidence type="ECO:0000259" key="7">
    <source>
        <dbReference type="Pfam" id="PF09759"/>
    </source>
</evidence>
<comment type="similarity">
    <text evidence="1">Belongs to the ataxin-10 family.</text>
</comment>
<dbReference type="Proteomes" id="UP000094565">
    <property type="component" value="Chromosome 4"/>
</dbReference>
<proteinExistence type="inferred from homology"/>
<evidence type="ECO:0000256" key="4">
    <source>
        <dbReference type="ARBA" id="ARBA00044746"/>
    </source>
</evidence>
<dbReference type="AlphaFoldDB" id="A0A1B2JID2"/>
<dbReference type="InterPro" id="IPR051374">
    <property type="entry name" value="Ataxin-10/CTR86_families"/>
</dbReference>
<keyword evidence="2" id="KW-0132">Cell division</keyword>
<evidence type="ECO:0000256" key="5">
    <source>
        <dbReference type="ARBA" id="ARBA00044801"/>
    </source>
</evidence>
<accession>A0A1B2JID2</accession>
<evidence type="ECO:0000313" key="9">
    <source>
        <dbReference type="Proteomes" id="UP000094565"/>
    </source>
</evidence>
<evidence type="ECO:0000313" key="8">
    <source>
        <dbReference type="EMBL" id="ANZ77800.1"/>
    </source>
</evidence>
<dbReference type="Pfam" id="PF09759">
    <property type="entry name" value="Atx10homo_assoc"/>
    <property type="match status" value="1"/>
</dbReference>
<dbReference type="InterPro" id="IPR016024">
    <property type="entry name" value="ARM-type_fold"/>
</dbReference>
<evidence type="ECO:0000256" key="2">
    <source>
        <dbReference type="ARBA" id="ARBA00022618"/>
    </source>
</evidence>
<reference evidence="8 9" key="1">
    <citation type="submission" date="2016-02" db="EMBL/GenBank/DDBJ databases">
        <title>Comparative genomic and transcriptomic foundation for Pichia pastoris.</title>
        <authorList>
            <person name="Love K.R."/>
            <person name="Shah K.A."/>
            <person name="Whittaker C.A."/>
            <person name="Wu J."/>
            <person name="Bartlett M.C."/>
            <person name="Ma D."/>
            <person name="Leeson R.L."/>
            <person name="Priest M."/>
            <person name="Young S.K."/>
            <person name="Love J.C."/>
        </authorList>
    </citation>
    <scope>NUCLEOTIDE SEQUENCE [LARGE SCALE GENOMIC DNA]</scope>
    <source>
        <strain evidence="8 9">ATCC 28485</strain>
    </source>
</reference>
<dbReference type="OrthoDB" id="379794at2759"/>
<evidence type="ECO:0000256" key="1">
    <source>
        <dbReference type="ARBA" id="ARBA00008384"/>
    </source>
</evidence>
<dbReference type="InterPro" id="IPR019156">
    <property type="entry name" value="Ataxin-10_domain"/>
</dbReference>
<sequence>MLAPCYANKVPGKFPSSNSLQRVMEPTECFTVLSRIVVAFGNDGEDKILEEYRHNLDLLSACLSLSNSNAGFRREISQSQSTWVMLNQIFSFYLKNSEARVPQDDIWQYKIRTVRGISLLARSMITACTADDAYVQPYVESAHRSISSITRVSLAKLDDASLSNNTRGLYMRLISSSLQFLTNLMNTKLGNEYHGTIDYKLAQELLRRIFFVKESNNATLDLQVVENALYLINSLVDNEEFSFTLMDDQETFVLFLSAMLTSFQELSPNAALEIEANKDQDLNPIELLIISICSKIITKPKFVTWIDTMDPFDGDMPNYLKLFQTLIVNRESWSSEQLIVLITWLTKLFDRLNVDNNSVLTTSLNKLLVSTLDSIASICQYEEIRQYISEYHYFVKFLDLLKMLSIKVPRKALKDSASTIQFPNAKSIIIEILTFLVHRDFKVQEAMRNLQGIEVILNNCNIDENEPFIKERSILCIKYLLENNQANQDFVAKLEAKKVTDDNVLSEAGYEVNIVDGKVKLKPPQPRPNPNE</sequence>
<dbReference type="GO" id="GO:0051301">
    <property type="term" value="P:cell division"/>
    <property type="evidence" value="ECO:0007669"/>
    <property type="project" value="UniProtKB-KW"/>
</dbReference>
<dbReference type="SUPFAM" id="SSF48371">
    <property type="entry name" value="ARM repeat"/>
    <property type="match status" value="1"/>
</dbReference>
<dbReference type="PANTHER" id="PTHR13255:SF0">
    <property type="entry name" value="ATAXIN-10"/>
    <property type="match status" value="1"/>
</dbReference>